<sequence>MSALGSAISDGATIAQRNLIKVKRVPDLLVGTLISPIMFILLFVFVFGSAIPVPAGTSYAEFLVPGIFAQTVIFGATVTGSGLADDMQKGIIDRFRSLPIAPSAVLVGRTSSDVVTNVLVIIIMTATGLAVGWRITTSPLEALAGFALLLLFAYACSWVMALVGLLVRSPEVFNNVSFIVIFPITFIANTFVPTNNFPAVLRVIADWNPVSAVTQASRDLFGNPSLAGGSGAWPLEHAALYTLIWSVVLVAVFLPLATRQFKRSAAR</sequence>
<name>A0A5C8ZGS6_9ACTN</name>
<dbReference type="AlphaFoldDB" id="A0A5C8ZGS6"/>
<dbReference type="GO" id="GO:0140359">
    <property type="term" value="F:ABC-type transporter activity"/>
    <property type="evidence" value="ECO:0007669"/>
    <property type="project" value="InterPro"/>
</dbReference>
<evidence type="ECO:0000256" key="1">
    <source>
        <dbReference type="ARBA" id="ARBA00004141"/>
    </source>
</evidence>
<dbReference type="InterPro" id="IPR013525">
    <property type="entry name" value="ABC2_TM"/>
</dbReference>
<keyword evidence="5" id="KW-0046">Antibiotic resistance</keyword>
<proteinExistence type="inferred from homology"/>
<keyword evidence="6" id="KW-0813">Transport</keyword>
<keyword evidence="2 6" id="KW-0812">Transmembrane</keyword>
<keyword evidence="4 6" id="KW-0472">Membrane</keyword>
<comment type="caution">
    <text evidence="8">The sequence shown here is derived from an EMBL/GenBank/DDBJ whole genome shotgun (WGS) entry which is preliminary data.</text>
</comment>
<evidence type="ECO:0000256" key="4">
    <source>
        <dbReference type="ARBA" id="ARBA00023136"/>
    </source>
</evidence>
<dbReference type="InterPro" id="IPR051784">
    <property type="entry name" value="Nod_factor_ABC_transporter"/>
</dbReference>
<feature type="transmembrane region" description="Helical" evidence="6">
    <location>
        <begin position="114"/>
        <end position="136"/>
    </location>
</feature>
<evidence type="ECO:0000256" key="3">
    <source>
        <dbReference type="ARBA" id="ARBA00022989"/>
    </source>
</evidence>
<comment type="subcellular location">
    <subcellularLocation>
        <location evidence="6">Cell membrane</location>
        <topology evidence="6">Multi-pass membrane protein</topology>
    </subcellularLocation>
    <subcellularLocation>
        <location evidence="1">Membrane</location>
        <topology evidence="1">Multi-pass membrane protein</topology>
    </subcellularLocation>
</comment>
<dbReference type="InterPro" id="IPR000412">
    <property type="entry name" value="ABC_2_transport"/>
</dbReference>
<dbReference type="InterPro" id="IPR047817">
    <property type="entry name" value="ABC2_TM_bact-type"/>
</dbReference>
<dbReference type="PANTHER" id="PTHR43229:SF2">
    <property type="entry name" value="NODULATION PROTEIN J"/>
    <property type="match status" value="1"/>
</dbReference>
<keyword evidence="3 6" id="KW-1133">Transmembrane helix</keyword>
<evidence type="ECO:0000313" key="8">
    <source>
        <dbReference type="EMBL" id="TXR56448.1"/>
    </source>
</evidence>
<feature type="transmembrane region" description="Helical" evidence="6">
    <location>
        <begin position="238"/>
        <end position="257"/>
    </location>
</feature>
<feature type="transmembrane region" description="Helical" evidence="6">
    <location>
        <begin position="172"/>
        <end position="192"/>
    </location>
</feature>
<dbReference type="GO" id="GO:0043190">
    <property type="term" value="C:ATP-binding cassette (ABC) transporter complex"/>
    <property type="evidence" value="ECO:0007669"/>
    <property type="project" value="InterPro"/>
</dbReference>
<dbReference type="Pfam" id="PF01061">
    <property type="entry name" value="ABC2_membrane"/>
    <property type="match status" value="1"/>
</dbReference>
<dbReference type="PANTHER" id="PTHR43229">
    <property type="entry name" value="NODULATION PROTEIN J"/>
    <property type="match status" value="1"/>
</dbReference>
<evidence type="ECO:0000259" key="7">
    <source>
        <dbReference type="PROSITE" id="PS51012"/>
    </source>
</evidence>
<feature type="domain" description="ABC transmembrane type-2" evidence="7">
    <location>
        <begin position="27"/>
        <end position="264"/>
    </location>
</feature>
<feature type="transmembrane region" description="Helical" evidence="6">
    <location>
        <begin position="142"/>
        <end position="165"/>
    </location>
</feature>
<reference evidence="8 9" key="1">
    <citation type="submission" date="2019-07" db="EMBL/GenBank/DDBJ databases">
        <title>Quadrisphaera sp. strain DD2A genome sequencing and assembly.</title>
        <authorList>
            <person name="Kim I."/>
        </authorList>
    </citation>
    <scope>NUCLEOTIDE SEQUENCE [LARGE SCALE GENOMIC DNA]</scope>
    <source>
        <strain evidence="8 9">DD2A</strain>
    </source>
</reference>
<accession>A0A5C8ZGS6</accession>
<gene>
    <name evidence="8" type="ORF">FMM08_10170</name>
</gene>
<dbReference type="EMBL" id="VKAC01000005">
    <property type="protein sequence ID" value="TXR56448.1"/>
    <property type="molecule type" value="Genomic_DNA"/>
</dbReference>
<dbReference type="PROSITE" id="PS51012">
    <property type="entry name" value="ABC_TM2"/>
    <property type="match status" value="1"/>
</dbReference>
<dbReference type="GO" id="GO:0046677">
    <property type="term" value="P:response to antibiotic"/>
    <property type="evidence" value="ECO:0007669"/>
    <property type="project" value="UniProtKB-KW"/>
</dbReference>
<dbReference type="RefSeq" id="WP_147926241.1">
    <property type="nucleotide sequence ID" value="NZ_VKAC01000005.1"/>
</dbReference>
<feature type="transmembrane region" description="Helical" evidence="6">
    <location>
        <begin position="63"/>
        <end position="84"/>
    </location>
</feature>
<comment type="similarity">
    <text evidence="6">Belongs to the ABC-2 integral membrane protein family.</text>
</comment>
<organism evidence="8 9">
    <name type="scientific">Quadrisphaera setariae</name>
    <dbReference type="NCBI Taxonomy" id="2593304"/>
    <lineage>
        <taxon>Bacteria</taxon>
        <taxon>Bacillati</taxon>
        <taxon>Actinomycetota</taxon>
        <taxon>Actinomycetes</taxon>
        <taxon>Kineosporiales</taxon>
        <taxon>Kineosporiaceae</taxon>
        <taxon>Quadrisphaera</taxon>
    </lineage>
</organism>
<dbReference type="OrthoDB" id="3370990at2"/>
<evidence type="ECO:0000256" key="5">
    <source>
        <dbReference type="ARBA" id="ARBA00023251"/>
    </source>
</evidence>
<evidence type="ECO:0000256" key="6">
    <source>
        <dbReference type="RuleBase" id="RU361157"/>
    </source>
</evidence>
<keyword evidence="9" id="KW-1185">Reference proteome</keyword>
<evidence type="ECO:0000256" key="2">
    <source>
        <dbReference type="ARBA" id="ARBA00022692"/>
    </source>
</evidence>
<evidence type="ECO:0000313" key="9">
    <source>
        <dbReference type="Proteomes" id="UP000321234"/>
    </source>
</evidence>
<dbReference type="PIRSF" id="PIRSF006648">
    <property type="entry name" value="DrrB"/>
    <property type="match status" value="1"/>
</dbReference>
<protein>
    <recommendedName>
        <fullName evidence="6">Transport permease protein</fullName>
    </recommendedName>
</protein>
<keyword evidence="6" id="KW-1003">Cell membrane</keyword>
<feature type="transmembrane region" description="Helical" evidence="6">
    <location>
        <begin position="28"/>
        <end position="51"/>
    </location>
</feature>
<dbReference type="Proteomes" id="UP000321234">
    <property type="component" value="Unassembled WGS sequence"/>
</dbReference>